<evidence type="ECO:0000256" key="1">
    <source>
        <dbReference type="ARBA" id="ARBA00004651"/>
    </source>
</evidence>
<dbReference type="Gene3D" id="3.40.50.300">
    <property type="entry name" value="P-loop containing nucleotide triphosphate hydrolases"/>
    <property type="match status" value="1"/>
</dbReference>
<dbReference type="EMBL" id="CP031310">
    <property type="protein sequence ID" value="QCC51768.1"/>
    <property type="molecule type" value="Genomic_DNA"/>
</dbReference>
<dbReference type="GO" id="GO:0005886">
    <property type="term" value="C:plasma membrane"/>
    <property type="evidence" value="ECO:0007669"/>
    <property type="project" value="UniProtKB-SubCell"/>
</dbReference>
<comment type="subcellular location">
    <subcellularLocation>
        <location evidence="1">Cell membrane</location>
        <topology evidence="1">Multi-pass membrane protein</topology>
    </subcellularLocation>
</comment>
<dbReference type="Pfam" id="PF00664">
    <property type="entry name" value="ABC_membrane"/>
    <property type="match status" value="1"/>
</dbReference>
<dbReference type="SUPFAM" id="SSF52540">
    <property type="entry name" value="P-loop containing nucleoside triphosphate hydrolases"/>
    <property type="match status" value="1"/>
</dbReference>
<gene>
    <name evidence="12" type="ORF">DV733_11215</name>
</gene>
<keyword evidence="7 9" id="KW-1133">Transmembrane helix</keyword>
<keyword evidence="5" id="KW-0547">Nucleotide-binding</keyword>
<evidence type="ECO:0000259" key="10">
    <source>
        <dbReference type="PROSITE" id="PS50893"/>
    </source>
</evidence>
<dbReference type="InterPro" id="IPR027417">
    <property type="entry name" value="P-loop_NTPase"/>
</dbReference>
<evidence type="ECO:0000313" key="12">
    <source>
        <dbReference type="EMBL" id="QCC51768.1"/>
    </source>
</evidence>
<dbReference type="PANTHER" id="PTHR24221:SF654">
    <property type="entry name" value="ATP-BINDING CASSETTE SUB-FAMILY B MEMBER 6"/>
    <property type="match status" value="1"/>
</dbReference>
<evidence type="ECO:0000256" key="8">
    <source>
        <dbReference type="ARBA" id="ARBA00023136"/>
    </source>
</evidence>
<dbReference type="Pfam" id="PF00005">
    <property type="entry name" value="ABC_tran"/>
    <property type="match status" value="1"/>
</dbReference>
<evidence type="ECO:0000256" key="4">
    <source>
        <dbReference type="ARBA" id="ARBA00022692"/>
    </source>
</evidence>
<feature type="domain" description="ABC transporter" evidence="10">
    <location>
        <begin position="359"/>
        <end position="593"/>
    </location>
</feature>
<evidence type="ECO:0000313" key="13">
    <source>
        <dbReference type="Proteomes" id="UP000296706"/>
    </source>
</evidence>
<keyword evidence="6 12" id="KW-0067">ATP-binding</keyword>
<dbReference type="InterPro" id="IPR003439">
    <property type="entry name" value="ABC_transporter-like_ATP-bd"/>
</dbReference>
<keyword evidence="8 9" id="KW-0472">Membrane</keyword>
<dbReference type="GeneID" id="39848441"/>
<keyword evidence="13" id="KW-1185">Reference proteome</keyword>
<feature type="transmembrane region" description="Helical" evidence="9">
    <location>
        <begin position="171"/>
        <end position="199"/>
    </location>
</feature>
<dbReference type="InterPro" id="IPR011527">
    <property type="entry name" value="ABC1_TM_dom"/>
</dbReference>
<dbReference type="GO" id="GO:0034040">
    <property type="term" value="F:ATPase-coupled lipid transmembrane transporter activity"/>
    <property type="evidence" value="ECO:0007669"/>
    <property type="project" value="TreeGrafter"/>
</dbReference>
<feature type="transmembrane region" description="Helical" evidence="9">
    <location>
        <begin position="26"/>
        <end position="50"/>
    </location>
</feature>
<evidence type="ECO:0000256" key="3">
    <source>
        <dbReference type="ARBA" id="ARBA00022475"/>
    </source>
</evidence>
<dbReference type="RefSeq" id="WP_049994617.1">
    <property type="nucleotide sequence ID" value="NZ_CP031310.1"/>
</dbReference>
<reference evidence="12 13" key="1">
    <citation type="journal article" date="2019" name="Nat. Commun.">
        <title>A new type of DNA phosphorothioation-based antiviral system in archaea.</title>
        <authorList>
            <person name="Xiong L."/>
            <person name="Liu S."/>
            <person name="Chen S."/>
            <person name="Xiao Y."/>
            <person name="Zhu B."/>
            <person name="Gao Y."/>
            <person name="Zhang Y."/>
            <person name="Chen B."/>
            <person name="Luo J."/>
            <person name="Deng Z."/>
            <person name="Chen X."/>
            <person name="Wang L."/>
            <person name="Chen S."/>
        </authorList>
    </citation>
    <scope>NUCLEOTIDE SEQUENCE [LARGE SCALE GENOMIC DNA]</scope>
    <source>
        <strain evidence="12 13">CBA1105</strain>
    </source>
</reference>
<sequence>MDENPSLRDKFRAIYRVGLYRPATTAGIIVLSVFAAVLEGIGLSFLLPIIEVAQSGAGARDAGGLVGVFVTLYDTLGIPFELGFIVAGVGAVMVLRYTSSFLVAWLRASLRTNYVRHLQTEAFDATLDTRVAYFDQEGSDDILNAIVTQAKYAGWVVDYLVRLVQETLLSLMYLGIALYLAPTLTIVSAVVLGGLTLLIRGVIQSGYAVGDRVADANERVQQAVQAGTQGIRDVKLFGMADELRTDFQESIDQFARETIRLRRNEAAMDNAYQLGTALTVFGLIYAALEFTSLSLGGLGVFLFAMFRLAPRVSTLNNWAYKIEGRLPHLVRTQQFTEELDAFAEPTDAEGQVPERIDYTAFENVAFEYATGERVLDGVHFGVDRGEFVAFVGPSGAGKSTIVSLLTRLYEPTDGQITADGIPIDEFDVREWRSRVAVVRQQPFIFNDTLRYNVTIGNREASDEQIERVCEIAQVTEFLDDLPNGYDTELGDDGVRLSGGQRQRVAIARALLTDADLLVLDEATSDLDSNIEETVHEAIEAMDRDYAMLVIAHRLSTVINADQIYTVVDGEIVESGSHQELLAEEGEYASLYQTQ</sequence>
<dbReference type="AlphaFoldDB" id="A0A4D6HF26"/>
<dbReference type="Proteomes" id="UP000296706">
    <property type="component" value="Chromosome"/>
</dbReference>
<dbReference type="InterPro" id="IPR017871">
    <property type="entry name" value="ABC_transporter-like_CS"/>
</dbReference>
<accession>A0A4D6HF26</accession>
<feature type="domain" description="ABC transmembrane type-1" evidence="11">
    <location>
        <begin position="26"/>
        <end position="324"/>
    </location>
</feature>
<dbReference type="OrthoDB" id="121502at2157"/>
<keyword evidence="4 9" id="KW-0812">Transmembrane</keyword>
<dbReference type="KEGG" id="hsn:DV733_11215"/>
<organism evidence="12 13">
    <name type="scientific">Halapricum salinum</name>
    <dbReference type="NCBI Taxonomy" id="1457250"/>
    <lineage>
        <taxon>Archaea</taxon>
        <taxon>Methanobacteriati</taxon>
        <taxon>Methanobacteriota</taxon>
        <taxon>Stenosarchaea group</taxon>
        <taxon>Halobacteria</taxon>
        <taxon>Halobacteriales</taxon>
        <taxon>Haloarculaceae</taxon>
        <taxon>Halapricum</taxon>
    </lineage>
</organism>
<dbReference type="FunFam" id="3.40.50.300:FF:000221">
    <property type="entry name" value="Multidrug ABC transporter ATP-binding protein"/>
    <property type="match status" value="1"/>
</dbReference>
<dbReference type="PANTHER" id="PTHR24221">
    <property type="entry name" value="ATP-BINDING CASSETTE SUB-FAMILY B"/>
    <property type="match status" value="1"/>
</dbReference>
<evidence type="ECO:0000256" key="7">
    <source>
        <dbReference type="ARBA" id="ARBA00022989"/>
    </source>
</evidence>
<evidence type="ECO:0000256" key="9">
    <source>
        <dbReference type="SAM" id="Phobius"/>
    </source>
</evidence>
<protein>
    <submittedName>
        <fullName evidence="12">ABC transporter ATP-binding protein</fullName>
    </submittedName>
</protein>
<evidence type="ECO:0000259" key="11">
    <source>
        <dbReference type="PROSITE" id="PS50929"/>
    </source>
</evidence>
<dbReference type="InterPro" id="IPR036640">
    <property type="entry name" value="ABC1_TM_sf"/>
</dbReference>
<dbReference type="PROSITE" id="PS50893">
    <property type="entry name" value="ABC_TRANSPORTER_2"/>
    <property type="match status" value="1"/>
</dbReference>
<dbReference type="SMART" id="SM00382">
    <property type="entry name" value="AAA"/>
    <property type="match status" value="1"/>
</dbReference>
<evidence type="ECO:0000256" key="5">
    <source>
        <dbReference type="ARBA" id="ARBA00022741"/>
    </source>
</evidence>
<proteinExistence type="predicted"/>
<dbReference type="PROSITE" id="PS50929">
    <property type="entry name" value="ABC_TM1F"/>
    <property type="match status" value="1"/>
</dbReference>
<feature type="transmembrane region" description="Helical" evidence="9">
    <location>
        <begin position="283"/>
        <end position="306"/>
    </location>
</feature>
<dbReference type="GO" id="GO:0140359">
    <property type="term" value="F:ABC-type transporter activity"/>
    <property type="evidence" value="ECO:0007669"/>
    <property type="project" value="InterPro"/>
</dbReference>
<dbReference type="SUPFAM" id="SSF90123">
    <property type="entry name" value="ABC transporter transmembrane region"/>
    <property type="match status" value="1"/>
</dbReference>
<dbReference type="InterPro" id="IPR039421">
    <property type="entry name" value="Type_1_exporter"/>
</dbReference>
<dbReference type="Gene3D" id="1.20.1560.10">
    <property type="entry name" value="ABC transporter type 1, transmembrane domain"/>
    <property type="match status" value="1"/>
</dbReference>
<name>A0A4D6HF26_9EURY</name>
<feature type="transmembrane region" description="Helical" evidence="9">
    <location>
        <begin position="84"/>
        <end position="106"/>
    </location>
</feature>
<evidence type="ECO:0000256" key="2">
    <source>
        <dbReference type="ARBA" id="ARBA00022448"/>
    </source>
</evidence>
<dbReference type="GO" id="GO:0016887">
    <property type="term" value="F:ATP hydrolysis activity"/>
    <property type="evidence" value="ECO:0007669"/>
    <property type="project" value="InterPro"/>
</dbReference>
<dbReference type="STRING" id="1457250.GCA_000755225_00648"/>
<dbReference type="InterPro" id="IPR003593">
    <property type="entry name" value="AAA+_ATPase"/>
</dbReference>
<keyword evidence="2" id="KW-0813">Transport</keyword>
<dbReference type="GO" id="GO:0005524">
    <property type="term" value="F:ATP binding"/>
    <property type="evidence" value="ECO:0007669"/>
    <property type="project" value="UniProtKB-KW"/>
</dbReference>
<keyword evidence="3" id="KW-1003">Cell membrane</keyword>
<evidence type="ECO:0000256" key="6">
    <source>
        <dbReference type="ARBA" id="ARBA00022840"/>
    </source>
</evidence>
<dbReference type="PROSITE" id="PS00211">
    <property type="entry name" value="ABC_TRANSPORTER_1"/>
    <property type="match status" value="1"/>
</dbReference>